<evidence type="ECO:0000313" key="1">
    <source>
        <dbReference type="EMBL" id="CAF1527781.1"/>
    </source>
</evidence>
<keyword evidence="3" id="KW-1185">Reference proteome</keyword>
<evidence type="ECO:0000313" key="4">
    <source>
        <dbReference type="Proteomes" id="UP000663877"/>
    </source>
</evidence>
<evidence type="ECO:0000313" key="2">
    <source>
        <dbReference type="EMBL" id="CAF1652487.1"/>
    </source>
</evidence>
<dbReference type="Proteomes" id="UP000663832">
    <property type="component" value="Unassembled WGS sequence"/>
</dbReference>
<dbReference type="Proteomes" id="UP000663877">
    <property type="component" value="Unassembled WGS sequence"/>
</dbReference>
<protein>
    <submittedName>
        <fullName evidence="1">Uncharacterized protein</fullName>
    </submittedName>
</protein>
<dbReference type="AlphaFoldDB" id="A0A815VB36"/>
<dbReference type="EMBL" id="CAJNOM010004092">
    <property type="protein sequence ID" value="CAF1652487.1"/>
    <property type="molecule type" value="Genomic_DNA"/>
</dbReference>
<gene>
    <name evidence="1" type="ORF">BJG266_LOCUS44695</name>
    <name evidence="2" type="ORF">QVE165_LOCUS61669</name>
</gene>
<organism evidence="1 4">
    <name type="scientific">Adineta steineri</name>
    <dbReference type="NCBI Taxonomy" id="433720"/>
    <lineage>
        <taxon>Eukaryota</taxon>
        <taxon>Metazoa</taxon>
        <taxon>Spiralia</taxon>
        <taxon>Gnathifera</taxon>
        <taxon>Rotifera</taxon>
        <taxon>Eurotatoria</taxon>
        <taxon>Bdelloidea</taxon>
        <taxon>Adinetida</taxon>
        <taxon>Adinetidae</taxon>
        <taxon>Adineta</taxon>
    </lineage>
</organism>
<evidence type="ECO:0000313" key="3">
    <source>
        <dbReference type="Proteomes" id="UP000663832"/>
    </source>
</evidence>
<accession>A0A815VB36</accession>
<dbReference type="EMBL" id="CAJNOI010003727">
    <property type="protein sequence ID" value="CAF1527781.1"/>
    <property type="molecule type" value="Genomic_DNA"/>
</dbReference>
<proteinExistence type="predicted"/>
<name>A0A815VB36_9BILA</name>
<reference evidence="1" key="1">
    <citation type="submission" date="2021-02" db="EMBL/GenBank/DDBJ databases">
        <authorList>
            <person name="Nowell W R."/>
        </authorList>
    </citation>
    <scope>NUCLEOTIDE SEQUENCE</scope>
</reference>
<sequence>MGGLSSRGLGGGYDPLLGGGYGGGSYIDPYGGYGGLGDYYYTYVNTPIPVAPARRRRKRRCCQPLCCGGWGGWGGWSGCRC</sequence>
<comment type="caution">
    <text evidence="1">The sequence shown here is derived from an EMBL/GenBank/DDBJ whole genome shotgun (WGS) entry which is preliminary data.</text>
</comment>